<reference evidence="2 3" key="1">
    <citation type="submission" date="2018-11" db="EMBL/GenBank/DDBJ databases">
        <title>Taxonoimc description of Halomarina strain SPP-AMP-1.</title>
        <authorList>
            <person name="Pal Y."/>
            <person name="Srinivasana K."/>
            <person name="Verma A."/>
            <person name="Kumar P."/>
        </authorList>
    </citation>
    <scope>NUCLEOTIDE SEQUENCE [LARGE SCALE GENOMIC DNA]</scope>
    <source>
        <strain evidence="2 3">SPP-AMP-1</strain>
    </source>
</reference>
<dbReference type="InterPro" id="IPR052701">
    <property type="entry name" value="GAG_Ulvan_Degrading_Sulfatases"/>
</dbReference>
<name>A0A3P3R8W5_9EURY</name>
<protein>
    <submittedName>
        <fullName evidence="2">Arylsulfatase</fullName>
    </submittedName>
</protein>
<evidence type="ECO:0000259" key="1">
    <source>
        <dbReference type="Pfam" id="PF00884"/>
    </source>
</evidence>
<dbReference type="PANTHER" id="PTHR43751">
    <property type="entry name" value="SULFATASE"/>
    <property type="match status" value="1"/>
</dbReference>
<dbReference type="RefSeq" id="WP_124955467.1">
    <property type="nucleotide sequence ID" value="NZ_RRCH01000028.1"/>
</dbReference>
<dbReference type="OrthoDB" id="3164at2157"/>
<keyword evidence="3" id="KW-1185">Reference proteome</keyword>
<dbReference type="InterPro" id="IPR017850">
    <property type="entry name" value="Alkaline_phosphatase_core_sf"/>
</dbReference>
<dbReference type="EMBL" id="RRCH01000028">
    <property type="protein sequence ID" value="RRJ29478.1"/>
    <property type="molecule type" value="Genomic_DNA"/>
</dbReference>
<dbReference type="PANTHER" id="PTHR43751:SF3">
    <property type="entry name" value="SULFATASE N-TERMINAL DOMAIN-CONTAINING PROTEIN"/>
    <property type="match status" value="1"/>
</dbReference>
<gene>
    <name evidence="2" type="ORF">EIK79_12620</name>
</gene>
<dbReference type="InterPro" id="IPR000917">
    <property type="entry name" value="Sulfatase_N"/>
</dbReference>
<dbReference type="Proteomes" id="UP000282322">
    <property type="component" value="Unassembled WGS sequence"/>
</dbReference>
<organism evidence="2 3">
    <name type="scientific">Halocatena pleomorpha</name>
    <dbReference type="NCBI Taxonomy" id="1785090"/>
    <lineage>
        <taxon>Archaea</taxon>
        <taxon>Methanobacteriati</taxon>
        <taxon>Methanobacteriota</taxon>
        <taxon>Stenosarchaea group</taxon>
        <taxon>Halobacteria</taxon>
        <taxon>Halobacteriales</taxon>
        <taxon>Natronomonadaceae</taxon>
        <taxon>Halocatena</taxon>
    </lineage>
</organism>
<proteinExistence type="predicted"/>
<accession>A0A3P3R8W5</accession>
<dbReference type="AlphaFoldDB" id="A0A3P3R8W5"/>
<sequence>MKKNIVLLSVDALRADHLTCYGYGERTTPNIDTLASNSLHFENAYSTSSHTREAVPSILTGRHPTNAIVEDFSLDSETIATSVADTHISGAFHSNPYVSRAYGFDTDFDKFYDDMYLGRSRLFALAQRALDRFVFNRGEYHARAEEINRRSLDWIDSLDDENPFFLWNHYMDVHGPYNPPFESSRISKVDAQRLYDRLAKGAPSKEDVRLAKNLYDGEIRYVDAWIGQFLDQLRKRDLFEQSLIVLTADHGDLFGEHGRYAHPRFVYPELTRVPMIVSTPNVAPNVINNVVSTLDIFPTMLDFLDKSSETLPGESLLSFDDSRRNEFAFSSATGENEREGLRQFAIYNITRGYRMTRELGSGDIVSETAIRLPDGDVVDAESLSEPDREAYESLRRILLKHSDEQLGTRFQKKDGASTGDTIEKRLEALGYK</sequence>
<comment type="caution">
    <text evidence="2">The sequence shown here is derived from an EMBL/GenBank/DDBJ whole genome shotgun (WGS) entry which is preliminary data.</text>
</comment>
<dbReference type="SUPFAM" id="SSF53649">
    <property type="entry name" value="Alkaline phosphatase-like"/>
    <property type="match status" value="1"/>
</dbReference>
<dbReference type="CDD" id="cd16148">
    <property type="entry name" value="sulfatase_like"/>
    <property type="match status" value="1"/>
</dbReference>
<dbReference type="Pfam" id="PF00884">
    <property type="entry name" value="Sulfatase"/>
    <property type="match status" value="1"/>
</dbReference>
<evidence type="ECO:0000313" key="3">
    <source>
        <dbReference type="Proteomes" id="UP000282322"/>
    </source>
</evidence>
<dbReference type="Gene3D" id="3.40.720.10">
    <property type="entry name" value="Alkaline Phosphatase, subunit A"/>
    <property type="match status" value="1"/>
</dbReference>
<feature type="domain" description="Sulfatase N-terminal" evidence="1">
    <location>
        <begin position="3"/>
        <end position="304"/>
    </location>
</feature>
<evidence type="ECO:0000313" key="2">
    <source>
        <dbReference type="EMBL" id="RRJ29478.1"/>
    </source>
</evidence>